<dbReference type="GO" id="GO:0015297">
    <property type="term" value="F:antiporter activity"/>
    <property type="evidence" value="ECO:0007669"/>
    <property type="project" value="UniProtKB-KW"/>
</dbReference>
<gene>
    <name evidence="11" type="ORF">DXN05_23920</name>
</gene>
<feature type="transmembrane region" description="Helical" evidence="10">
    <location>
        <begin position="408"/>
        <end position="426"/>
    </location>
</feature>
<dbReference type="InterPro" id="IPR048279">
    <property type="entry name" value="MdtK-like"/>
</dbReference>
<dbReference type="InterPro" id="IPR050222">
    <property type="entry name" value="MATE_MdtK"/>
</dbReference>
<dbReference type="Pfam" id="PF01554">
    <property type="entry name" value="MatE"/>
    <property type="match status" value="2"/>
</dbReference>
<feature type="transmembrane region" description="Helical" evidence="10">
    <location>
        <begin position="36"/>
        <end position="62"/>
    </location>
</feature>
<evidence type="ECO:0000256" key="4">
    <source>
        <dbReference type="ARBA" id="ARBA00022475"/>
    </source>
</evidence>
<dbReference type="PIRSF" id="PIRSF006603">
    <property type="entry name" value="DinF"/>
    <property type="match status" value="1"/>
</dbReference>
<organism evidence="11 12">
    <name type="scientific">Deminuibacter soli</name>
    <dbReference type="NCBI Taxonomy" id="2291815"/>
    <lineage>
        <taxon>Bacteria</taxon>
        <taxon>Pseudomonadati</taxon>
        <taxon>Bacteroidota</taxon>
        <taxon>Chitinophagia</taxon>
        <taxon>Chitinophagales</taxon>
        <taxon>Chitinophagaceae</taxon>
        <taxon>Deminuibacter</taxon>
    </lineage>
</organism>
<feature type="transmembrane region" description="Helical" evidence="10">
    <location>
        <begin position="214"/>
        <end position="233"/>
    </location>
</feature>
<dbReference type="AlphaFoldDB" id="A0A3E1NCB4"/>
<dbReference type="GO" id="GO:0006811">
    <property type="term" value="P:monoatomic ion transport"/>
    <property type="evidence" value="ECO:0007669"/>
    <property type="project" value="UniProtKB-KW"/>
</dbReference>
<evidence type="ECO:0000256" key="6">
    <source>
        <dbReference type="ARBA" id="ARBA00022989"/>
    </source>
</evidence>
<dbReference type="RefSeq" id="WP_116849839.1">
    <property type="nucleotide sequence ID" value="NZ_QTJU01000017.1"/>
</dbReference>
<evidence type="ECO:0000313" key="11">
    <source>
        <dbReference type="EMBL" id="RFM25659.1"/>
    </source>
</evidence>
<feature type="transmembrane region" description="Helical" evidence="10">
    <location>
        <begin position="82"/>
        <end position="99"/>
    </location>
</feature>
<evidence type="ECO:0000256" key="7">
    <source>
        <dbReference type="ARBA" id="ARBA00023065"/>
    </source>
</evidence>
<evidence type="ECO:0000256" key="2">
    <source>
        <dbReference type="ARBA" id="ARBA00022448"/>
    </source>
</evidence>
<sequence>MSTQTRSYTLNNMVSIIRQSLNGEQQDYTQGSIPRAVFLLAIPMILELSLESVFAVVDMFFVGKLGENAIATVGLTESVITIVYSVAIGLSTAATAIVARRTGEKNPEAAASAGAQAIVIGFIVAVTLSAIGIFFAPHILAGMGASAAVVRDGAIFTRIMLGGSTAVLFLFLINGVFRGAGDAAMAMKSLWVASIINIILCPIFIHFFGLKGAAIATVIGRSTGVAYQCYHLFRGNGILKFKASLFRLTKETVQSIVKIAWPATLQFIIASGSWIVMARLVAETGGTTASAGYQIAIRNVVFFILPAWGLSNAAATLVGQNLGARQAQRAEQSVLLTARYNAIFMSLVMVLFLFLAKPIIHIFTDDVGVAQYGARSLQIIGSAYIFYGIGMVMTQALNGAGDTRTPTVINFVCFWLFQIPFAYLLAKGLDLKSTGAFIAIPVAESLIALVAWYYFKKGKWKEVKV</sequence>
<feature type="transmembrane region" description="Helical" evidence="10">
    <location>
        <begin position="189"/>
        <end position="208"/>
    </location>
</feature>
<evidence type="ECO:0000256" key="8">
    <source>
        <dbReference type="ARBA" id="ARBA00023136"/>
    </source>
</evidence>
<name>A0A3E1NCB4_9BACT</name>
<proteinExistence type="predicted"/>
<dbReference type="GO" id="GO:0005886">
    <property type="term" value="C:plasma membrane"/>
    <property type="evidence" value="ECO:0007669"/>
    <property type="project" value="UniProtKB-SubCell"/>
</dbReference>
<dbReference type="NCBIfam" id="TIGR00797">
    <property type="entry name" value="matE"/>
    <property type="match status" value="1"/>
</dbReference>
<dbReference type="OrthoDB" id="9776324at2"/>
<feature type="transmembrane region" description="Helical" evidence="10">
    <location>
        <begin position="376"/>
        <end position="396"/>
    </location>
</feature>
<keyword evidence="2" id="KW-0813">Transport</keyword>
<evidence type="ECO:0000313" key="12">
    <source>
        <dbReference type="Proteomes" id="UP000261284"/>
    </source>
</evidence>
<keyword evidence="5 10" id="KW-0812">Transmembrane</keyword>
<feature type="transmembrane region" description="Helical" evidence="10">
    <location>
        <begin position="340"/>
        <end position="364"/>
    </location>
</feature>
<dbReference type="GO" id="GO:0042910">
    <property type="term" value="F:xenobiotic transmembrane transporter activity"/>
    <property type="evidence" value="ECO:0007669"/>
    <property type="project" value="InterPro"/>
</dbReference>
<keyword evidence="4" id="KW-1003">Cell membrane</keyword>
<dbReference type="PANTHER" id="PTHR43298:SF2">
    <property type="entry name" value="FMN_FAD EXPORTER YEEO-RELATED"/>
    <property type="match status" value="1"/>
</dbReference>
<evidence type="ECO:0000256" key="9">
    <source>
        <dbReference type="ARBA" id="ARBA00031636"/>
    </source>
</evidence>
<keyword evidence="3" id="KW-0050">Antiport</keyword>
<protein>
    <recommendedName>
        <fullName evidence="9">Multidrug-efflux transporter</fullName>
    </recommendedName>
</protein>
<dbReference type="PANTHER" id="PTHR43298">
    <property type="entry name" value="MULTIDRUG RESISTANCE PROTEIN NORM-RELATED"/>
    <property type="match status" value="1"/>
</dbReference>
<evidence type="ECO:0000256" key="5">
    <source>
        <dbReference type="ARBA" id="ARBA00022692"/>
    </source>
</evidence>
<keyword evidence="6 10" id="KW-1133">Transmembrane helix</keyword>
<dbReference type="Proteomes" id="UP000261284">
    <property type="component" value="Unassembled WGS sequence"/>
</dbReference>
<keyword evidence="12" id="KW-1185">Reference proteome</keyword>
<dbReference type="EMBL" id="QTJU01000017">
    <property type="protein sequence ID" value="RFM25659.1"/>
    <property type="molecule type" value="Genomic_DNA"/>
</dbReference>
<keyword evidence="8 10" id="KW-0472">Membrane</keyword>
<feature type="transmembrane region" description="Helical" evidence="10">
    <location>
        <begin position="155"/>
        <end position="177"/>
    </location>
</feature>
<feature type="transmembrane region" description="Helical" evidence="10">
    <location>
        <begin position="253"/>
        <end position="276"/>
    </location>
</feature>
<comment type="caution">
    <text evidence="11">The sequence shown here is derived from an EMBL/GenBank/DDBJ whole genome shotgun (WGS) entry which is preliminary data.</text>
</comment>
<evidence type="ECO:0000256" key="1">
    <source>
        <dbReference type="ARBA" id="ARBA00004651"/>
    </source>
</evidence>
<accession>A0A3E1NCB4</accession>
<feature type="transmembrane region" description="Helical" evidence="10">
    <location>
        <begin position="296"/>
        <end position="319"/>
    </location>
</feature>
<evidence type="ECO:0000256" key="3">
    <source>
        <dbReference type="ARBA" id="ARBA00022449"/>
    </source>
</evidence>
<dbReference type="CDD" id="cd13139">
    <property type="entry name" value="MATE_like_14"/>
    <property type="match status" value="1"/>
</dbReference>
<feature type="transmembrane region" description="Helical" evidence="10">
    <location>
        <begin position="111"/>
        <end position="135"/>
    </location>
</feature>
<evidence type="ECO:0000256" key="10">
    <source>
        <dbReference type="SAM" id="Phobius"/>
    </source>
</evidence>
<feature type="transmembrane region" description="Helical" evidence="10">
    <location>
        <begin position="438"/>
        <end position="455"/>
    </location>
</feature>
<dbReference type="InterPro" id="IPR002528">
    <property type="entry name" value="MATE_fam"/>
</dbReference>
<comment type="subcellular location">
    <subcellularLocation>
        <location evidence="1">Cell membrane</location>
        <topology evidence="1">Multi-pass membrane protein</topology>
    </subcellularLocation>
</comment>
<keyword evidence="7" id="KW-0406">Ion transport</keyword>
<reference evidence="11 12" key="1">
    <citation type="submission" date="2018-08" db="EMBL/GenBank/DDBJ databases">
        <title>Chitinophagaceae sp. K23C18032701, a novel bacterium isolated from forest soil.</title>
        <authorList>
            <person name="Wang C."/>
        </authorList>
    </citation>
    <scope>NUCLEOTIDE SEQUENCE [LARGE SCALE GENOMIC DNA]</scope>
    <source>
        <strain evidence="11 12">K23C18032701</strain>
    </source>
</reference>